<dbReference type="Pfam" id="PF13966">
    <property type="entry name" value="zf-RVT"/>
    <property type="match status" value="1"/>
</dbReference>
<dbReference type="Proteomes" id="UP000886595">
    <property type="component" value="Unassembled WGS sequence"/>
</dbReference>
<proteinExistence type="predicted"/>
<name>A0A8X7WEX9_BRACI</name>
<dbReference type="OrthoDB" id="1022447at2759"/>
<feature type="domain" description="Reverse transcriptase zinc-binding" evidence="2">
    <location>
        <begin position="191"/>
        <end position="287"/>
    </location>
</feature>
<dbReference type="GO" id="GO:0004523">
    <property type="term" value="F:RNA-DNA hybrid ribonuclease activity"/>
    <property type="evidence" value="ECO:0007669"/>
    <property type="project" value="InterPro"/>
</dbReference>
<dbReference type="GO" id="GO:0003676">
    <property type="term" value="F:nucleic acid binding"/>
    <property type="evidence" value="ECO:0007669"/>
    <property type="project" value="InterPro"/>
</dbReference>
<comment type="caution">
    <text evidence="3">The sequence shown here is derived from an EMBL/GenBank/DDBJ whole genome shotgun (WGS) entry which is preliminary data.</text>
</comment>
<dbReference type="AlphaFoldDB" id="A0A8X7WEX9"/>
<organism evidence="3 4">
    <name type="scientific">Brassica carinata</name>
    <name type="common">Ethiopian mustard</name>
    <name type="synonym">Abyssinian cabbage</name>
    <dbReference type="NCBI Taxonomy" id="52824"/>
    <lineage>
        <taxon>Eukaryota</taxon>
        <taxon>Viridiplantae</taxon>
        <taxon>Streptophyta</taxon>
        <taxon>Embryophyta</taxon>
        <taxon>Tracheophyta</taxon>
        <taxon>Spermatophyta</taxon>
        <taxon>Magnoliopsida</taxon>
        <taxon>eudicotyledons</taxon>
        <taxon>Gunneridae</taxon>
        <taxon>Pentapetalae</taxon>
        <taxon>rosids</taxon>
        <taxon>malvids</taxon>
        <taxon>Brassicales</taxon>
        <taxon>Brassicaceae</taxon>
        <taxon>Brassiceae</taxon>
        <taxon>Brassica</taxon>
    </lineage>
</organism>
<dbReference type="InterPro" id="IPR002156">
    <property type="entry name" value="RNaseH_domain"/>
</dbReference>
<evidence type="ECO:0000259" key="1">
    <source>
        <dbReference type="Pfam" id="PF13456"/>
    </source>
</evidence>
<feature type="domain" description="RNase H type-1" evidence="1">
    <location>
        <begin position="365"/>
        <end position="483"/>
    </location>
</feature>
<gene>
    <name evidence="3" type="ORF">Bca52824_011014</name>
</gene>
<dbReference type="PANTHER" id="PTHR33116:SF86">
    <property type="entry name" value="REVERSE TRANSCRIPTASE DOMAIN-CONTAINING PROTEIN"/>
    <property type="match status" value="1"/>
</dbReference>
<dbReference type="Pfam" id="PF13456">
    <property type="entry name" value="RVT_3"/>
    <property type="match status" value="1"/>
</dbReference>
<evidence type="ECO:0008006" key="5">
    <source>
        <dbReference type="Google" id="ProtNLM"/>
    </source>
</evidence>
<evidence type="ECO:0000259" key="2">
    <source>
        <dbReference type="Pfam" id="PF13966"/>
    </source>
</evidence>
<dbReference type="InterPro" id="IPR026960">
    <property type="entry name" value="RVT-Znf"/>
</dbReference>
<dbReference type="EMBL" id="JAAMPC010000002">
    <property type="protein sequence ID" value="KAG2328286.1"/>
    <property type="molecule type" value="Genomic_DNA"/>
</dbReference>
<dbReference type="CDD" id="cd06222">
    <property type="entry name" value="RNase_H_like"/>
    <property type="match status" value="1"/>
</dbReference>
<dbReference type="PANTHER" id="PTHR33116">
    <property type="entry name" value="REVERSE TRANSCRIPTASE ZINC-BINDING DOMAIN-CONTAINING PROTEIN-RELATED-RELATED"/>
    <property type="match status" value="1"/>
</dbReference>
<evidence type="ECO:0000313" key="3">
    <source>
        <dbReference type="EMBL" id="KAG2328286.1"/>
    </source>
</evidence>
<dbReference type="InterPro" id="IPR044730">
    <property type="entry name" value="RNase_H-like_dom_plant"/>
</dbReference>
<reference evidence="3 4" key="1">
    <citation type="submission" date="2020-02" db="EMBL/GenBank/DDBJ databases">
        <authorList>
            <person name="Ma Q."/>
            <person name="Huang Y."/>
            <person name="Song X."/>
            <person name="Pei D."/>
        </authorList>
    </citation>
    <scope>NUCLEOTIDE SEQUENCE [LARGE SCALE GENOMIC DNA]</scope>
    <source>
        <strain evidence="3">Sxm20200214</strain>
        <tissue evidence="3">Leaf</tissue>
    </source>
</reference>
<evidence type="ECO:0000313" key="4">
    <source>
        <dbReference type="Proteomes" id="UP000886595"/>
    </source>
</evidence>
<sequence length="540" mass="62097">MIEFWWGGNAEKRKISLVAWKNLYKPKELGGMGFKDFAWFNQALLCKQDWRIWSKPQSLLARVMKSRYFKDGSFLECGIGTRPSYAWCSIMHGKELLVQGLMKKIGDGQSTNIWYDSWILLDVPRPPRYRIDDVDLSLIVSELIDMRYSNWNAQRVRHLFVEEDANHILGMKIDLSRPDSMIWGLERNGTYSSKSGYKLLETLQEVNNPSLVTLPPLEKRLWSNLWKVKTLPKIRHFLLKALAGALAVADQLRNRGLHIDPICRGCQSAPETICHVLFHCHTACEVWRLSGFPLPPVGFSLNSVVLNFQHLIHYSRSQTIPQHICLMFPWVLWHIWKGRNELIFANTPCWSSYFYGESSDFVKCNIDSSWISDAENTGASSILRNHLGESLVHSRRSYSSVSAKLEAELLSFSWAIDCSLDLRFDKVVFEYSSYLAGEASIRPEDFPCYQGLLAHIRFKLEGFRLWNISYVPIEGNRCAHEIALSVTRDHRYHSYIAHGGPFWLQTMLLEEAKDDTQILFVKSPPYSGACSSYPSSPVLL</sequence>
<accession>A0A8X7WEX9</accession>
<protein>
    <recommendedName>
        <fullName evidence="5">Reverse transcriptase zinc-binding domain-containing protein</fullName>
    </recommendedName>
</protein>
<keyword evidence="4" id="KW-1185">Reference proteome</keyword>